<dbReference type="CDD" id="cd02440">
    <property type="entry name" value="AdoMet_MTases"/>
    <property type="match status" value="1"/>
</dbReference>
<dbReference type="PANTHER" id="PTHR45036:SF1">
    <property type="entry name" value="METHYLTRANSFERASE LIKE 7A"/>
    <property type="match status" value="1"/>
</dbReference>
<dbReference type="GO" id="GO:0008757">
    <property type="term" value="F:S-adenosylmethionine-dependent methyltransferase activity"/>
    <property type="evidence" value="ECO:0007669"/>
    <property type="project" value="InterPro"/>
</dbReference>
<dbReference type="KEGG" id="panc:E2636_08865"/>
<protein>
    <submittedName>
        <fullName evidence="2">Class I SAM-dependent methyltransferase</fullName>
    </submittedName>
</protein>
<sequence>MGNWFPRIYDIAMNPLEHTYFKRIRTTLIRKAKGRVLEIGSGTGVNIPYYTNAIKIDAIEPNPLMSKRSYKRIKKSGIPIQTYLDKAEKLPFSDNTFDSVVATLVFCTIPEPIKALQEIQRVSKPGAKILLFEHVRVNNKNLGKAQDLLTPLWRKVCDGCHLNRDTLELLKQSNLSISKIDYHYGGLFLVIECFNEQ</sequence>
<evidence type="ECO:0000259" key="1">
    <source>
        <dbReference type="Pfam" id="PF08241"/>
    </source>
</evidence>
<dbReference type="Pfam" id="PF08241">
    <property type="entry name" value="Methyltransf_11"/>
    <property type="match status" value="1"/>
</dbReference>
<dbReference type="SUPFAM" id="SSF53335">
    <property type="entry name" value="S-adenosyl-L-methionine-dependent methyltransferases"/>
    <property type="match status" value="1"/>
</dbReference>
<feature type="domain" description="Methyltransferase type 11" evidence="1">
    <location>
        <begin position="37"/>
        <end position="130"/>
    </location>
</feature>
<dbReference type="Proteomes" id="UP000294292">
    <property type="component" value="Chromosome"/>
</dbReference>
<dbReference type="RefSeq" id="WP_134209884.1">
    <property type="nucleotide sequence ID" value="NZ_CP038015.1"/>
</dbReference>
<dbReference type="InterPro" id="IPR052356">
    <property type="entry name" value="Thiol_S-MT"/>
</dbReference>
<dbReference type="OrthoDB" id="9772751at2"/>
<dbReference type="InterPro" id="IPR013216">
    <property type="entry name" value="Methyltransf_11"/>
</dbReference>
<keyword evidence="3" id="KW-1185">Reference proteome</keyword>
<proteinExistence type="predicted"/>
<dbReference type="AlphaFoldDB" id="A0A4P6ZYR6"/>
<dbReference type="Gene3D" id="3.40.50.150">
    <property type="entry name" value="Vaccinia Virus protein VP39"/>
    <property type="match status" value="1"/>
</dbReference>
<organism evidence="2 3">
    <name type="scientific">Paenisporosarcina antarctica</name>
    <dbReference type="NCBI Taxonomy" id="417367"/>
    <lineage>
        <taxon>Bacteria</taxon>
        <taxon>Bacillati</taxon>
        <taxon>Bacillota</taxon>
        <taxon>Bacilli</taxon>
        <taxon>Bacillales</taxon>
        <taxon>Caryophanaceae</taxon>
        <taxon>Paenisporosarcina</taxon>
    </lineage>
</organism>
<accession>A0A4P6ZYR6</accession>
<dbReference type="InterPro" id="IPR029063">
    <property type="entry name" value="SAM-dependent_MTases_sf"/>
</dbReference>
<evidence type="ECO:0000313" key="3">
    <source>
        <dbReference type="Proteomes" id="UP000294292"/>
    </source>
</evidence>
<evidence type="ECO:0000313" key="2">
    <source>
        <dbReference type="EMBL" id="QBP41239.1"/>
    </source>
</evidence>
<dbReference type="PANTHER" id="PTHR45036">
    <property type="entry name" value="METHYLTRANSFERASE LIKE 7B"/>
    <property type="match status" value="1"/>
</dbReference>
<keyword evidence="2" id="KW-0489">Methyltransferase</keyword>
<keyword evidence="2" id="KW-0808">Transferase</keyword>
<name>A0A4P6ZYR6_9BACL</name>
<gene>
    <name evidence="2" type="ORF">E2636_08865</name>
</gene>
<reference evidence="2 3" key="1">
    <citation type="submission" date="2019-03" db="EMBL/GenBank/DDBJ databases">
        <title>Complete genome sequence of Paenisporosarcina antarctica CGMCC 1.6503T.</title>
        <authorList>
            <person name="Rong J.-C."/>
            <person name="Chi N.-Y."/>
            <person name="Zhang Q.-F."/>
        </authorList>
    </citation>
    <scope>NUCLEOTIDE SEQUENCE [LARGE SCALE GENOMIC DNA]</scope>
    <source>
        <strain evidence="2 3">CGMCC 1.6503</strain>
    </source>
</reference>
<dbReference type="GO" id="GO:0032259">
    <property type="term" value="P:methylation"/>
    <property type="evidence" value="ECO:0007669"/>
    <property type="project" value="UniProtKB-KW"/>
</dbReference>
<dbReference type="EMBL" id="CP038015">
    <property type="protein sequence ID" value="QBP41239.1"/>
    <property type="molecule type" value="Genomic_DNA"/>
</dbReference>